<evidence type="ECO:0000313" key="2">
    <source>
        <dbReference type="Proteomes" id="UP000652761"/>
    </source>
</evidence>
<comment type="caution">
    <text evidence="1">The sequence shown here is derived from an EMBL/GenBank/DDBJ whole genome shotgun (WGS) entry which is preliminary data.</text>
</comment>
<sequence length="208" mass="23049">MVYLNAALRMALLSSASVSSGKTKELLRGACHVLIATLGDVAFRLPLFWLVVCMRAACRALDGCADVDRQIATGSHVATKSRRCDTSRSQPSCVFKKPWQNRAFTSSARPGEVLLVGFWAIRARGPRLVVFSPRGSRVEREKRRVIAVWVFFIKLRAPGSKVSQARGSARGLSRYSGTVRVLSSSWTPSLSGRVAVRLRERRQWDSDL</sequence>
<dbReference type="Proteomes" id="UP000652761">
    <property type="component" value="Unassembled WGS sequence"/>
</dbReference>
<protein>
    <submittedName>
        <fullName evidence="1">Uncharacterized protein</fullName>
    </submittedName>
</protein>
<dbReference type="AlphaFoldDB" id="A0A843XQ32"/>
<evidence type="ECO:0000313" key="1">
    <source>
        <dbReference type="EMBL" id="MQM21914.1"/>
    </source>
</evidence>
<gene>
    <name evidence="1" type="ORF">Taro_054961</name>
</gene>
<name>A0A843XQ32_COLES</name>
<dbReference type="EMBL" id="NMUH01011784">
    <property type="protein sequence ID" value="MQM21914.1"/>
    <property type="molecule type" value="Genomic_DNA"/>
</dbReference>
<accession>A0A843XQ32</accession>
<reference evidence="1" key="1">
    <citation type="submission" date="2017-07" db="EMBL/GenBank/DDBJ databases">
        <title>Taro Niue Genome Assembly and Annotation.</title>
        <authorList>
            <person name="Atibalentja N."/>
            <person name="Keating K."/>
            <person name="Fields C.J."/>
        </authorList>
    </citation>
    <scope>NUCLEOTIDE SEQUENCE</scope>
    <source>
        <strain evidence="1">Niue_2</strain>
        <tissue evidence="1">Leaf</tissue>
    </source>
</reference>
<organism evidence="1 2">
    <name type="scientific">Colocasia esculenta</name>
    <name type="common">Wild taro</name>
    <name type="synonym">Arum esculentum</name>
    <dbReference type="NCBI Taxonomy" id="4460"/>
    <lineage>
        <taxon>Eukaryota</taxon>
        <taxon>Viridiplantae</taxon>
        <taxon>Streptophyta</taxon>
        <taxon>Embryophyta</taxon>
        <taxon>Tracheophyta</taxon>
        <taxon>Spermatophyta</taxon>
        <taxon>Magnoliopsida</taxon>
        <taxon>Liliopsida</taxon>
        <taxon>Araceae</taxon>
        <taxon>Aroideae</taxon>
        <taxon>Colocasieae</taxon>
        <taxon>Colocasia</taxon>
    </lineage>
</organism>
<proteinExistence type="predicted"/>
<keyword evidence="2" id="KW-1185">Reference proteome</keyword>